<evidence type="ECO:0000256" key="6">
    <source>
        <dbReference type="ARBA" id="ARBA00023002"/>
    </source>
</evidence>
<gene>
    <name evidence="10" type="ORF">MNBD_GAMMA18-1144</name>
</gene>
<dbReference type="GO" id="GO:0051539">
    <property type="term" value="F:4 iron, 4 sulfur cluster binding"/>
    <property type="evidence" value="ECO:0007669"/>
    <property type="project" value="UniProtKB-KW"/>
</dbReference>
<protein>
    <submittedName>
        <fullName evidence="10">Epoxyqueuosine reductase</fullName>
        <ecNumber evidence="10">1.17.99.6</ecNumber>
    </submittedName>
</protein>
<evidence type="ECO:0000256" key="8">
    <source>
        <dbReference type="ARBA" id="ARBA00023014"/>
    </source>
</evidence>
<evidence type="ECO:0000256" key="2">
    <source>
        <dbReference type="ARBA" id="ARBA00022490"/>
    </source>
</evidence>
<dbReference type="NCBIfam" id="TIGR00276">
    <property type="entry name" value="tRNA epoxyqueuosine(34) reductase QueG"/>
    <property type="match status" value="1"/>
</dbReference>
<dbReference type="InterPro" id="IPR017900">
    <property type="entry name" value="4Fe4S_Fe_S_CS"/>
</dbReference>
<feature type="domain" description="4Fe-4S ferredoxin-type" evidence="9">
    <location>
        <begin position="189"/>
        <end position="218"/>
    </location>
</feature>
<reference evidence="10" key="1">
    <citation type="submission" date="2018-06" db="EMBL/GenBank/DDBJ databases">
        <authorList>
            <person name="Zhirakovskaya E."/>
        </authorList>
    </citation>
    <scope>NUCLEOTIDE SEQUENCE</scope>
</reference>
<evidence type="ECO:0000313" key="10">
    <source>
        <dbReference type="EMBL" id="VAW84549.1"/>
    </source>
</evidence>
<keyword evidence="4" id="KW-0479">Metal-binding</keyword>
<sequence>MPEKKHSDSRALLQQIKQKSLELGFQQLGVSDCQLDDAEQHLNHWLEKGYHGEMEYMARHGSKRSRPAELEPGTLRVISVRMDYLPPDGVVAGQLLQQPERGYISRYALGRDYHKVLRKRLQQLADYIQQQVGEFGYRAFVDSAPVLEKALAEKAGLGWIGKHSNLINRRAGSWFFLGELYTDLPLPIEQEKPAENHCGRCHACIDLCPTQAIVAPYQVDGRRCISYLTIELHGAIPIEFRKALGNRIYGCDDCQLVCPWNRFARYSDEQDFLPRHGLAAPELIELFCWDETTFLNKMAGSPIRRIGHQRWIRNIAIALGNAQSSDKVIKALKTREQDKSELIREHVAWALAQHQQAG</sequence>
<evidence type="ECO:0000256" key="1">
    <source>
        <dbReference type="ARBA" id="ARBA00022485"/>
    </source>
</evidence>
<keyword evidence="5" id="KW-0671">Queuosine biosynthesis</keyword>
<accession>A0A3B0ZE63</accession>
<dbReference type="Pfam" id="PF13484">
    <property type="entry name" value="Fer4_16"/>
    <property type="match status" value="1"/>
</dbReference>
<dbReference type="EMBL" id="UOFP01000054">
    <property type="protein sequence ID" value="VAW84549.1"/>
    <property type="molecule type" value="Genomic_DNA"/>
</dbReference>
<dbReference type="GO" id="GO:0052693">
    <property type="term" value="F:epoxyqueuosine reductase activity"/>
    <property type="evidence" value="ECO:0007669"/>
    <property type="project" value="UniProtKB-EC"/>
</dbReference>
<dbReference type="PROSITE" id="PS00198">
    <property type="entry name" value="4FE4S_FER_1"/>
    <property type="match status" value="1"/>
</dbReference>
<keyword evidence="7" id="KW-0408">Iron</keyword>
<evidence type="ECO:0000256" key="5">
    <source>
        <dbReference type="ARBA" id="ARBA00022785"/>
    </source>
</evidence>
<dbReference type="PROSITE" id="PS51379">
    <property type="entry name" value="4FE4S_FER_2"/>
    <property type="match status" value="1"/>
</dbReference>
<keyword evidence="6 10" id="KW-0560">Oxidoreductase</keyword>
<dbReference type="Gene3D" id="3.30.70.20">
    <property type="match status" value="1"/>
</dbReference>
<dbReference type="InterPro" id="IPR017896">
    <property type="entry name" value="4Fe4S_Fe-S-bd"/>
</dbReference>
<evidence type="ECO:0000259" key="9">
    <source>
        <dbReference type="PROSITE" id="PS51379"/>
    </source>
</evidence>
<name>A0A3B0ZE63_9ZZZZ</name>
<dbReference type="InterPro" id="IPR013542">
    <property type="entry name" value="QueG_DUF1730"/>
</dbReference>
<dbReference type="SUPFAM" id="SSF46548">
    <property type="entry name" value="alpha-helical ferredoxin"/>
    <property type="match status" value="1"/>
</dbReference>
<dbReference type="PANTHER" id="PTHR30002:SF4">
    <property type="entry name" value="EPOXYQUEUOSINE REDUCTASE"/>
    <property type="match status" value="1"/>
</dbReference>
<keyword evidence="1" id="KW-0004">4Fe-4S</keyword>
<evidence type="ECO:0000256" key="3">
    <source>
        <dbReference type="ARBA" id="ARBA00022694"/>
    </source>
</evidence>
<dbReference type="InterPro" id="IPR004453">
    <property type="entry name" value="QueG"/>
</dbReference>
<dbReference type="HAMAP" id="MF_00916">
    <property type="entry name" value="QueG"/>
    <property type="match status" value="1"/>
</dbReference>
<proteinExistence type="inferred from homology"/>
<evidence type="ECO:0000256" key="4">
    <source>
        <dbReference type="ARBA" id="ARBA00022723"/>
    </source>
</evidence>
<keyword evidence="2" id="KW-0963">Cytoplasm</keyword>
<dbReference type="AlphaFoldDB" id="A0A3B0ZE63"/>
<dbReference type="Pfam" id="PF08331">
    <property type="entry name" value="QueG_DUF1730"/>
    <property type="match status" value="1"/>
</dbReference>
<keyword evidence="3" id="KW-0819">tRNA processing</keyword>
<dbReference type="GO" id="GO:0046872">
    <property type="term" value="F:metal ion binding"/>
    <property type="evidence" value="ECO:0007669"/>
    <property type="project" value="UniProtKB-KW"/>
</dbReference>
<dbReference type="PANTHER" id="PTHR30002">
    <property type="entry name" value="EPOXYQUEUOSINE REDUCTASE"/>
    <property type="match status" value="1"/>
</dbReference>
<dbReference type="FunFam" id="3.30.70.20:FF:000017">
    <property type="entry name" value="Epoxyqueuosine reductase"/>
    <property type="match status" value="1"/>
</dbReference>
<organism evidence="10">
    <name type="scientific">hydrothermal vent metagenome</name>
    <dbReference type="NCBI Taxonomy" id="652676"/>
    <lineage>
        <taxon>unclassified sequences</taxon>
        <taxon>metagenomes</taxon>
        <taxon>ecological metagenomes</taxon>
    </lineage>
</organism>
<evidence type="ECO:0000256" key="7">
    <source>
        <dbReference type="ARBA" id="ARBA00023004"/>
    </source>
</evidence>
<dbReference type="GO" id="GO:0008616">
    <property type="term" value="P:tRNA queuosine(34) biosynthetic process"/>
    <property type="evidence" value="ECO:0007669"/>
    <property type="project" value="UniProtKB-KW"/>
</dbReference>
<dbReference type="EC" id="1.17.99.6" evidence="10"/>
<keyword evidence="8" id="KW-0411">Iron-sulfur</keyword>